<reference evidence="2" key="1">
    <citation type="submission" date="2016-07" db="EMBL/GenBank/DDBJ databases">
        <authorList>
            <person name="Florea S."/>
            <person name="Webb J.S."/>
            <person name="Jaromczyk J."/>
            <person name="Schardl C.L."/>
        </authorList>
    </citation>
    <scope>NUCLEOTIDE SEQUENCE [LARGE SCALE GENOMIC DNA]</scope>
    <source>
        <strain evidence="2">IPBSL-7</strain>
    </source>
</reference>
<protein>
    <submittedName>
        <fullName evidence="1">Uncharacterized protein</fullName>
    </submittedName>
</protein>
<dbReference type="PANTHER" id="PTHR39757">
    <property type="match status" value="1"/>
</dbReference>
<comment type="caution">
    <text evidence="1">The sequence shown here is derived from an EMBL/GenBank/DDBJ whole genome shotgun (WGS) entry which is preliminary data.</text>
</comment>
<organism evidence="1 2">
    <name type="scientific">Tessaracoccus lapidicaptus</name>
    <dbReference type="NCBI Taxonomy" id="1427523"/>
    <lineage>
        <taxon>Bacteria</taxon>
        <taxon>Bacillati</taxon>
        <taxon>Actinomycetota</taxon>
        <taxon>Actinomycetes</taxon>
        <taxon>Propionibacteriales</taxon>
        <taxon>Propionibacteriaceae</taxon>
        <taxon>Tessaracoccus</taxon>
    </lineage>
</organism>
<sequence>MGGVSASSRFDVAVVGLGPAGRALASRAAAQGLLVLAVDPRPDAVWSPTYGIWADELGDLPPSVIRSRVARPELRAHGVYRLPRDYLVLDNPALQAALPLDGVAVRRERLDDDGVAALRAEARVVVDARGARPDGIVPGDPSPAQTAFGIVVPADDAAPALQGATGLLMDWRTDWAGDEAGETPTFLYAIPLGDGTVLLEETCLAAAPGLPIPELKARLRRRLLARGMAEAAVDHPLEREVVRIPMRGRARPAPAGVLAAGTAGRGGNLVTGYSVAHSMARAGSLAAELAAGRAPRAVDARGPADVFREMGLRALLRLDVAGTLGLFDAFGRLPASAQRDFMSRDSTAPGLARAMWGMFVGMSACDRGRLIAATLGPPSLGQG</sequence>
<dbReference type="AlphaFoldDB" id="A0A1C0ASL0"/>
<gene>
    <name evidence="1" type="ORF">BCR15_11840</name>
</gene>
<evidence type="ECO:0000313" key="1">
    <source>
        <dbReference type="EMBL" id="OCL37145.1"/>
    </source>
</evidence>
<dbReference type="Gene3D" id="3.50.50.60">
    <property type="entry name" value="FAD/NAD(P)-binding domain"/>
    <property type="match status" value="1"/>
</dbReference>
<dbReference type="EMBL" id="MBQD01000002">
    <property type="protein sequence ID" value="OCL37145.1"/>
    <property type="molecule type" value="Genomic_DNA"/>
</dbReference>
<proteinExistence type="predicted"/>
<name>A0A1C0ASL0_9ACTN</name>
<evidence type="ECO:0000313" key="2">
    <source>
        <dbReference type="Proteomes" id="UP000093501"/>
    </source>
</evidence>
<dbReference type="SUPFAM" id="SSF51905">
    <property type="entry name" value="FAD/NAD(P)-binding domain"/>
    <property type="match status" value="1"/>
</dbReference>
<dbReference type="InterPro" id="IPR036188">
    <property type="entry name" value="FAD/NAD-bd_sf"/>
</dbReference>
<dbReference type="Proteomes" id="UP000093501">
    <property type="component" value="Unassembled WGS sequence"/>
</dbReference>
<accession>A0A1C0ASL0</accession>
<dbReference type="Pfam" id="PF05834">
    <property type="entry name" value="Lycopene_cycl"/>
    <property type="match status" value="2"/>
</dbReference>
<dbReference type="PRINTS" id="PR00411">
    <property type="entry name" value="PNDRDTASEI"/>
</dbReference>
<dbReference type="PANTHER" id="PTHR39757:SF5">
    <property type="entry name" value="OS02G0190600 PROTEIN"/>
    <property type="match status" value="1"/>
</dbReference>
<keyword evidence="2" id="KW-1185">Reference proteome</keyword>